<name>A0A7S1KQV9_9EUKA</name>
<dbReference type="GO" id="GO:0015031">
    <property type="term" value="P:protein transport"/>
    <property type="evidence" value="ECO:0007669"/>
    <property type="project" value="InterPro"/>
</dbReference>
<organism evidence="3">
    <name type="scientific">Percolomonas cosmopolitus</name>
    <dbReference type="NCBI Taxonomy" id="63605"/>
    <lineage>
        <taxon>Eukaryota</taxon>
        <taxon>Discoba</taxon>
        <taxon>Heterolobosea</taxon>
        <taxon>Tetramitia</taxon>
        <taxon>Eutetramitia</taxon>
        <taxon>Percolomonadidae</taxon>
        <taxon>Percolomonas</taxon>
    </lineage>
</organism>
<accession>A0A7S1KQV9</accession>
<reference evidence="3" key="1">
    <citation type="submission" date="2021-01" db="EMBL/GenBank/DDBJ databases">
        <authorList>
            <person name="Corre E."/>
            <person name="Pelletier E."/>
            <person name="Niang G."/>
            <person name="Scheremetjew M."/>
            <person name="Finn R."/>
            <person name="Kale V."/>
            <person name="Holt S."/>
            <person name="Cochrane G."/>
            <person name="Meng A."/>
            <person name="Brown T."/>
            <person name="Cohen L."/>
        </authorList>
    </citation>
    <scope>NUCLEOTIDE SEQUENCE</scope>
    <source>
        <strain evidence="3">WS</strain>
    </source>
</reference>
<dbReference type="InterPro" id="IPR000806">
    <property type="entry name" value="RabGDI"/>
</dbReference>
<proteinExistence type="inferred from homology"/>
<dbReference type="GO" id="GO:0016192">
    <property type="term" value="P:vesicle-mediated transport"/>
    <property type="evidence" value="ECO:0007669"/>
    <property type="project" value="TreeGrafter"/>
</dbReference>
<dbReference type="InterPro" id="IPR036188">
    <property type="entry name" value="FAD/NAD-bd_sf"/>
</dbReference>
<dbReference type="PRINTS" id="PR00892">
    <property type="entry name" value="RABGDI"/>
</dbReference>
<gene>
    <name evidence="3" type="ORF">PCOS0759_LOCUS5003</name>
</gene>
<dbReference type="SUPFAM" id="SSF51905">
    <property type="entry name" value="FAD/NAD(P)-binding domain"/>
    <property type="match status" value="2"/>
</dbReference>
<dbReference type="Pfam" id="PF00996">
    <property type="entry name" value="GDI"/>
    <property type="match status" value="1"/>
</dbReference>
<dbReference type="InterPro" id="IPR018203">
    <property type="entry name" value="GDP_dissociation_inhibitor"/>
</dbReference>
<evidence type="ECO:0000256" key="2">
    <source>
        <dbReference type="RuleBase" id="RU363124"/>
    </source>
</evidence>
<sequence>MNQKYDAIVLGTGLTECVMSGLLSVHGKRVLHLDRNKYYGGESASLNLEQLYEKFKPELLKTDEEGNNVLPQDLGRSRDYCVDLIPKLLMANGKLVKLLHLTGVTRYQMDFAKIEGSYVYKKGKIHKVPATPAEVAKSPLMGFFEKLRCKKLVSYVHSYDETDPKTHKGYDLTTMTCGELFKKYGISNETEEFLGHSVALHTSDKYLERPALETVKKLNLYANSLAMYGGSPYIYPLYGLGELPQVFARLCAVYGGTYMLDRGVDKVLYDENGKVTGIESNGEKAECDMIVGDPSYFPEKVRKTGQVIRAICIMDHPIEGTSDAQSCQIIIPQEQAKRQNDIYICCTSYNHRTCPKGKYIAIIATTVETSNPEKEIQIGLDLVGSTLEKFVYILDTFEPKQDGKEDNVYISRSYDPTTHFETCAGDIVDIYERLSGEKFDWSKKLAQQSQE</sequence>
<dbReference type="FunFam" id="1.10.405.10:FF:000011">
    <property type="entry name" value="Rab GDP dissociation inhibitor"/>
    <property type="match status" value="1"/>
</dbReference>
<comment type="similarity">
    <text evidence="1 2">Belongs to the Rab GDI family.</text>
</comment>
<dbReference type="PANTHER" id="PTHR11787:SF8">
    <property type="entry name" value="RAB GDP DISSOCIATION INHIBITOR"/>
    <property type="match status" value="1"/>
</dbReference>
<dbReference type="Gene3D" id="3.30.519.10">
    <property type="entry name" value="Guanine Nucleotide Dissociation Inhibitor, domain 2"/>
    <property type="match status" value="1"/>
</dbReference>
<dbReference type="Gene3D" id="3.50.50.60">
    <property type="entry name" value="FAD/NAD(P)-binding domain"/>
    <property type="match status" value="1"/>
</dbReference>
<dbReference type="Gene3D" id="1.10.405.10">
    <property type="entry name" value="Guanine Nucleotide Dissociation Inhibitor, domain 1"/>
    <property type="match status" value="1"/>
</dbReference>
<dbReference type="AlphaFoldDB" id="A0A7S1KQV9"/>
<evidence type="ECO:0000313" key="3">
    <source>
        <dbReference type="EMBL" id="CAD9081763.1"/>
    </source>
</evidence>
<protein>
    <recommendedName>
        <fullName evidence="2">Rab GDP dissociation inhibitor</fullName>
    </recommendedName>
</protein>
<dbReference type="EMBL" id="HBGD01006024">
    <property type="protein sequence ID" value="CAD9081763.1"/>
    <property type="molecule type" value="Transcribed_RNA"/>
</dbReference>
<dbReference type="PANTHER" id="PTHR11787">
    <property type="entry name" value="RAB GDP-DISSOCIATION INHIBITOR"/>
    <property type="match status" value="1"/>
</dbReference>
<dbReference type="GO" id="GO:0005737">
    <property type="term" value="C:cytoplasm"/>
    <property type="evidence" value="ECO:0007669"/>
    <property type="project" value="TreeGrafter"/>
</dbReference>
<dbReference type="GO" id="GO:0005093">
    <property type="term" value="F:Rab GDP-dissociation inhibitor activity"/>
    <property type="evidence" value="ECO:0007669"/>
    <property type="project" value="InterPro"/>
</dbReference>
<dbReference type="GO" id="GO:0007264">
    <property type="term" value="P:small GTPase-mediated signal transduction"/>
    <property type="evidence" value="ECO:0007669"/>
    <property type="project" value="InterPro"/>
</dbReference>
<dbReference type="PRINTS" id="PR00891">
    <property type="entry name" value="RABGDIREP"/>
</dbReference>
<evidence type="ECO:0000256" key="1">
    <source>
        <dbReference type="ARBA" id="ARBA00005593"/>
    </source>
</evidence>